<dbReference type="InterPro" id="IPR040680">
    <property type="entry name" value="DUF5643"/>
</dbReference>
<evidence type="ECO:0000313" key="5">
    <source>
        <dbReference type="Proteomes" id="UP000325517"/>
    </source>
</evidence>
<keyword evidence="1" id="KW-1133">Transmembrane helix</keyword>
<dbReference type="Pfam" id="PF18705">
    <property type="entry name" value="DUF5643"/>
    <property type="match status" value="1"/>
</dbReference>
<dbReference type="AlphaFoldDB" id="A0A5J6SIP7"/>
<dbReference type="KEGG" id="psyo:PB01_02245"/>
<protein>
    <submittedName>
        <fullName evidence="4">DUF4179 domain-containing protein</fullName>
    </submittedName>
</protein>
<gene>
    <name evidence="4" type="ORF">PB01_02245</name>
</gene>
<dbReference type="InterPro" id="IPR025436">
    <property type="entry name" value="DUF4179"/>
</dbReference>
<dbReference type="RefSeq" id="WP_151698666.1">
    <property type="nucleotide sequence ID" value="NZ_CP031223.1"/>
</dbReference>
<sequence>MFEEEEKKLEQRKKTIDKVEVPMDKLHFAVRNGFEKAKKERILKRKKIIKRSTWSFVVAAILLISFITSINVSPAFANKVASIPGLDRIVALIQQDKGLVAAIENDFYQPINKSQEKNGITVTLDGVIADKKGMIIFYSVKTEEVDVNSLGLKYLALWSKNYGEGERWEFIKSAPPLTPNQDSHFNSGTMHIEKVTHKKDLSWKIGLQIGEKIENFKIPFTYKTMDVESKDIIVNKEVTVYGQHFKVMDLIVDPIRTVVRIEEDPSNTKKLLACPFDELELVDELGRKWSTLPCNAYKPLEKGNVWEVPLKESFYFYDPKKLTLTFGKIAAMEKDEAHILIDTNAKVFLEQPSKSIFSNLQVVDNRGSFIVQVEKDYDMNMVYFNKFKDANEKEFYLYYGGRIPLVSNYVKGSMINISEVEKKIEFDLPIKSFTNPLRFDLDFYPSWIEEDVLVEIK</sequence>
<keyword evidence="5" id="KW-1185">Reference proteome</keyword>
<feature type="domain" description="DUF5643" evidence="3">
    <location>
        <begin position="230"/>
        <end position="339"/>
    </location>
</feature>
<accession>A0A5J6SIP7</accession>
<evidence type="ECO:0000259" key="3">
    <source>
        <dbReference type="Pfam" id="PF18705"/>
    </source>
</evidence>
<dbReference type="Pfam" id="PF13786">
    <property type="entry name" value="DUF4179"/>
    <property type="match status" value="1"/>
</dbReference>
<feature type="domain" description="DUF4179" evidence="2">
    <location>
        <begin position="51"/>
        <end position="141"/>
    </location>
</feature>
<keyword evidence="1" id="KW-0472">Membrane</keyword>
<dbReference type="EMBL" id="CP031223">
    <property type="protein sequence ID" value="QFF97721.1"/>
    <property type="molecule type" value="Genomic_DNA"/>
</dbReference>
<evidence type="ECO:0000313" key="4">
    <source>
        <dbReference type="EMBL" id="QFF97721.1"/>
    </source>
</evidence>
<name>A0A5J6SIP7_9BACI</name>
<keyword evidence="1" id="KW-0812">Transmembrane</keyword>
<dbReference type="Proteomes" id="UP000325517">
    <property type="component" value="Chromosome"/>
</dbReference>
<evidence type="ECO:0000259" key="2">
    <source>
        <dbReference type="Pfam" id="PF13786"/>
    </source>
</evidence>
<dbReference type="Gene3D" id="2.60.40.1630">
    <property type="entry name" value="bacillus anthracis domain"/>
    <property type="match status" value="1"/>
</dbReference>
<proteinExistence type="predicted"/>
<reference evidence="4 5" key="1">
    <citation type="submission" date="2018-07" db="EMBL/GenBank/DDBJ databases">
        <title>Complete genome sequence of Psychrobacillus sp. PB01, isolated from iceberg, and comparative genome analysis of Psychrobacillus strains.</title>
        <authorList>
            <person name="Lee P.C."/>
        </authorList>
    </citation>
    <scope>NUCLEOTIDE SEQUENCE [LARGE SCALE GENOMIC DNA]</scope>
    <source>
        <strain evidence="4 5">PB01</strain>
    </source>
</reference>
<evidence type="ECO:0000256" key="1">
    <source>
        <dbReference type="SAM" id="Phobius"/>
    </source>
</evidence>
<organism evidence="4 5">
    <name type="scientific">Psychrobacillus glaciei</name>
    <dbReference type="NCBI Taxonomy" id="2283160"/>
    <lineage>
        <taxon>Bacteria</taxon>
        <taxon>Bacillati</taxon>
        <taxon>Bacillota</taxon>
        <taxon>Bacilli</taxon>
        <taxon>Bacillales</taxon>
        <taxon>Bacillaceae</taxon>
        <taxon>Psychrobacillus</taxon>
    </lineage>
</organism>
<feature type="transmembrane region" description="Helical" evidence="1">
    <location>
        <begin position="53"/>
        <end position="72"/>
    </location>
</feature>
<dbReference type="OrthoDB" id="2725974at2"/>